<dbReference type="SUPFAM" id="SSF50729">
    <property type="entry name" value="PH domain-like"/>
    <property type="match status" value="1"/>
</dbReference>
<evidence type="ECO:0008006" key="7">
    <source>
        <dbReference type="Google" id="ProtNLM"/>
    </source>
</evidence>
<evidence type="ECO:0000256" key="1">
    <source>
        <dbReference type="SAM" id="MobiDB-lite"/>
    </source>
</evidence>
<dbReference type="CDD" id="cd00177">
    <property type="entry name" value="START"/>
    <property type="match status" value="1"/>
</dbReference>
<dbReference type="InterPro" id="IPR009769">
    <property type="entry name" value="EDR2_C"/>
</dbReference>
<dbReference type="Pfam" id="PF01852">
    <property type="entry name" value="START"/>
    <property type="match status" value="1"/>
</dbReference>
<dbReference type="GO" id="GO:0008289">
    <property type="term" value="F:lipid binding"/>
    <property type="evidence" value="ECO:0007669"/>
    <property type="project" value="InterPro"/>
</dbReference>
<dbReference type="SUPFAM" id="SSF55961">
    <property type="entry name" value="Bet v1-like"/>
    <property type="match status" value="1"/>
</dbReference>
<evidence type="ECO:0000313" key="5">
    <source>
        <dbReference type="EMBL" id="WVZ11700.1"/>
    </source>
</evidence>
<dbReference type="InterPro" id="IPR045096">
    <property type="entry name" value="EDR2-like"/>
</dbReference>
<dbReference type="PROSITE" id="PS50003">
    <property type="entry name" value="PH_DOMAIN"/>
    <property type="match status" value="1"/>
</dbReference>
<dbReference type="PANTHER" id="PTHR12136:SF100">
    <property type="entry name" value="PROTEIN ENHANCED DISEASE RESISTANCE 2-LIKE"/>
    <property type="match status" value="1"/>
</dbReference>
<evidence type="ECO:0000313" key="6">
    <source>
        <dbReference type="Proteomes" id="UP001374535"/>
    </source>
</evidence>
<reference evidence="5 6" key="1">
    <citation type="journal article" date="2023" name="Life. Sci Alliance">
        <title>Evolutionary insights into 3D genome organization and epigenetic landscape of Vigna mungo.</title>
        <authorList>
            <person name="Junaid A."/>
            <person name="Singh B."/>
            <person name="Bhatia S."/>
        </authorList>
    </citation>
    <scope>NUCLEOTIDE SEQUENCE [LARGE SCALE GENOMIC DNA]</scope>
    <source>
        <strain evidence="5">Urdbean</strain>
    </source>
</reference>
<dbReference type="InterPro" id="IPR002913">
    <property type="entry name" value="START_lipid-bd_dom"/>
</dbReference>
<dbReference type="InterPro" id="IPR023393">
    <property type="entry name" value="START-like_dom_sf"/>
</dbReference>
<feature type="compositionally biased region" description="Polar residues" evidence="1">
    <location>
        <begin position="531"/>
        <end position="544"/>
    </location>
</feature>
<organism evidence="5 6">
    <name type="scientific">Vigna mungo</name>
    <name type="common">Black gram</name>
    <name type="synonym">Phaseolus mungo</name>
    <dbReference type="NCBI Taxonomy" id="3915"/>
    <lineage>
        <taxon>Eukaryota</taxon>
        <taxon>Viridiplantae</taxon>
        <taxon>Streptophyta</taxon>
        <taxon>Embryophyta</taxon>
        <taxon>Tracheophyta</taxon>
        <taxon>Spermatophyta</taxon>
        <taxon>Magnoliopsida</taxon>
        <taxon>eudicotyledons</taxon>
        <taxon>Gunneridae</taxon>
        <taxon>Pentapetalae</taxon>
        <taxon>rosids</taxon>
        <taxon>fabids</taxon>
        <taxon>Fabales</taxon>
        <taxon>Fabaceae</taxon>
        <taxon>Papilionoideae</taxon>
        <taxon>50 kb inversion clade</taxon>
        <taxon>NPAAA clade</taxon>
        <taxon>indigoferoid/millettioid clade</taxon>
        <taxon>Phaseoleae</taxon>
        <taxon>Vigna</taxon>
    </lineage>
</organism>
<feature type="region of interest" description="Disordered" evidence="1">
    <location>
        <begin position="519"/>
        <end position="544"/>
    </location>
</feature>
<feature type="transmembrane region" description="Helical" evidence="2">
    <location>
        <begin position="48"/>
        <end position="69"/>
    </location>
</feature>
<evidence type="ECO:0000259" key="4">
    <source>
        <dbReference type="PROSITE" id="PS50848"/>
    </source>
</evidence>
<protein>
    <recommendedName>
        <fullName evidence="7">START domain-containing protein</fullName>
    </recommendedName>
</protein>
<keyword evidence="6" id="KW-1185">Reference proteome</keyword>
<dbReference type="Pfam" id="PF07059">
    <property type="entry name" value="EDR2_C"/>
    <property type="match status" value="1"/>
</dbReference>
<keyword evidence="2" id="KW-1133">Transmembrane helix</keyword>
<accession>A0AAQ3NJV9</accession>
<name>A0AAQ3NJV9_VIGMU</name>
<evidence type="ECO:0000256" key="2">
    <source>
        <dbReference type="SAM" id="Phobius"/>
    </source>
</evidence>
<sequence length="834" mass="95793">MSSKVVYEGWMVRYGRRKIGRSFIHMRYFVLESRLLAYYKRKPQDNQVVLLLFSFRVCGISLLWFLLRFGELSRLLFLLLEFVLLVEVSTIRSYLLGYSMVPIKTLLIDGNCRVEDRGLKTHHGHEKSPDHMYILIIKEELRYNPLHCCQSYSNQTFQADLCTRMRGICVLMMHQPVTNNQMVYVLSVYNKKEKNHRIMMAAFNIQEALIWKEKIEYVIDQHQGAQPSNGNKYISFEYKSGMDNGKTASSSDRESQFSAQEDEDDTHPNLLRRTTIGNGPPESVFDWTREIDSDLSNQNINNQAFSRKHWRLLQCQDGLRIFEELVEVDYLPRSCSRAMKAVGVVEATCEEIFELVMSMDGTRFEWDCSFLHGSLVEEVDGHTAVLYHRLQLDWFPMFVWPRDLCYVRYWRRNDDGSYVVLFRSREHENCSPQPGCVRAHIESGGFNISPLKPRNGRPRTQVQHLMQIDLKGWGVGYLSSFQQYCVRQMLNSVAGLREWFAQSDERNAHPRIPVMVNMSSTSVSSKKNQKPNDFSVNPSSIDQMNSASRNSALIDEYSDDEEDFQIAESEQEAYQIGLENDVKRTALEEEPANEIDLSSFSGNLRRDDRDNARDCWKISDGNNFRVRSKHFCYDKSKVPAGKHMLDLVAVDWFKDSKRMDHVARRHGCAAQVASEKGFFSIVINLQVPASTHYSMVFYFVTKELVSGSLLHRFVDGDDEFRNSRFKLIPSVPKGSWIVRQSVGSTPCLLGKAVDCNYIRGPKYLEIDVDIGSSTVANGVLGLVIGVITTLVVDMAFLVQANTPDELPERLIGAVRISHLELKSAIVPKLEQDIS</sequence>
<keyword evidence="2" id="KW-0472">Membrane</keyword>
<dbReference type="PROSITE" id="PS50848">
    <property type="entry name" value="START"/>
    <property type="match status" value="1"/>
</dbReference>
<dbReference type="Gene3D" id="3.30.530.20">
    <property type="match status" value="1"/>
</dbReference>
<evidence type="ECO:0000259" key="3">
    <source>
        <dbReference type="PROSITE" id="PS50003"/>
    </source>
</evidence>
<dbReference type="PANTHER" id="PTHR12136">
    <property type="entry name" value="ENHANCED DISEASE RESISTANCE-RELATED"/>
    <property type="match status" value="1"/>
</dbReference>
<dbReference type="EMBL" id="CP144696">
    <property type="protein sequence ID" value="WVZ11700.1"/>
    <property type="molecule type" value="Genomic_DNA"/>
</dbReference>
<gene>
    <name evidence="5" type="ORF">V8G54_016230</name>
</gene>
<proteinExistence type="predicted"/>
<dbReference type="Proteomes" id="UP001374535">
    <property type="component" value="Chromosome 5"/>
</dbReference>
<dbReference type="InterPro" id="IPR001849">
    <property type="entry name" value="PH_domain"/>
</dbReference>
<feature type="region of interest" description="Disordered" evidence="1">
    <location>
        <begin position="244"/>
        <end position="278"/>
    </location>
</feature>
<dbReference type="SMART" id="SM00234">
    <property type="entry name" value="START"/>
    <property type="match status" value="1"/>
</dbReference>
<dbReference type="AlphaFoldDB" id="A0AAQ3NJV9"/>
<feature type="domain" description="START" evidence="4">
    <location>
        <begin position="310"/>
        <end position="492"/>
    </location>
</feature>
<keyword evidence="2" id="KW-0812">Transmembrane</keyword>
<feature type="domain" description="PH" evidence="3">
    <location>
        <begin position="4"/>
        <end position="220"/>
    </location>
</feature>